<comment type="caution">
    <text evidence="2">The sequence shown here is derived from an EMBL/GenBank/DDBJ whole genome shotgun (WGS) entry which is preliminary data.</text>
</comment>
<organism evidence="2 3">
    <name type="scientific">Weissella sagaensis</name>
    <dbReference type="NCBI Taxonomy" id="2559928"/>
    <lineage>
        <taxon>Bacteria</taxon>
        <taxon>Bacillati</taxon>
        <taxon>Bacillota</taxon>
        <taxon>Bacilli</taxon>
        <taxon>Lactobacillales</taxon>
        <taxon>Lactobacillaceae</taxon>
        <taxon>Weissella</taxon>
    </lineage>
</organism>
<evidence type="ECO:0000259" key="1">
    <source>
        <dbReference type="Pfam" id="PF00535"/>
    </source>
</evidence>
<protein>
    <submittedName>
        <fullName evidence="2">Glycosyltransferase</fullName>
        <ecNumber evidence="2">2.4.-.-</ecNumber>
    </submittedName>
</protein>
<gene>
    <name evidence="2" type="ORF">ACFQGR_09345</name>
</gene>
<dbReference type="Gene3D" id="3.90.550.10">
    <property type="entry name" value="Spore Coat Polysaccharide Biosynthesis Protein SpsA, Chain A"/>
    <property type="match status" value="1"/>
</dbReference>
<accession>A0ABW1RVP4</accession>
<dbReference type="Pfam" id="PF00535">
    <property type="entry name" value="Glycos_transf_2"/>
    <property type="match status" value="1"/>
</dbReference>
<keyword evidence="2" id="KW-0328">Glycosyltransferase</keyword>
<dbReference type="Proteomes" id="UP001596158">
    <property type="component" value="Unassembled WGS sequence"/>
</dbReference>
<sequence length="76" mass="8838">MQDISIFDIFQNINIKYYYNKQSNGPGFSRQFGMGQAIGQYYMFIDADDQLHFTGALLEFFNVIKDSGNHEMIIAR</sequence>
<reference evidence="3" key="1">
    <citation type="journal article" date="2019" name="Int. J. Syst. Evol. Microbiol.">
        <title>The Global Catalogue of Microorganisms (GCM) 10K type strain sequencing project: providing services to taxonomists for standard genome sequencing and annotation.</title>
        <authorList>
            <consortium name="The Broad Institute Genomics Platform"/>
            <consortium name="The Broad Institute Genome Sequencing Center for Infectious Disease"/>
            <person name="Wu L."/>
            <person name="Ma J."/>
        </authorList>
    </citation>
    <scope>NUCLEOTIDE SEQUENCE [LARGE SCALE GENOMIC DNA]</scope>
    <source>
        <strain evidence="3">CCM 8924</strain>
    </source>
</reference>
<dbReference type="GO" id="GO:0016757">
    <property type="term" value="F:glycosyltransferase activity"/>
    <property type="evidence" value="ECO:0007669"/>
    <property type="project" value="UniProtKB-KW"/>
</dbReference>
<name>A0ABW1RVP4_9LACO</name>
<dbReference type="EMBL" id="JBHSSG010000016">
    <property type="protein sequence ID" value="MFC6179575.1"/>
    <property type="molecule type" value="Genomic_DNA"/>
</dbReference>
<keyword evidence="2" id="KW-0808">Transferase</keyword>
<keyword evidence="3" id="KW-1185">Reference proteome</keyword>
<feature type="domain" description="Glycosyltransferase 2-like" evidence="1">
    <location>
        <begin position="11"/>
        <end position="66"/>
    </location>
</feature>
<dbReference type="EC" id="2.4.-.-" evidence="2"/>
<dbReference type="SUPFAM" id="SSF53448">
    <property type="entry name" value="Nucleotide-diphospho-sugar transferases"/>
    <property type="match status" value="1"/>
</dbReference>
<proteinExistence type="predicted"/>
<dbReference type="InterPro" id="IPR029044">
    <property type="entry name" value="Nucleotide-diphossugar_trans"/>
</dbReference>
<dbReference type="RefSeq" id="WP_052348467.1">
    <property type="nucleotide sequence ID" value="NZ_BJDT01000019.1"/>
</dbReference>
<evidence type="ECO:0000313" key="2">
    <source>
        <dbReference type="EMBL" id="MFC6179575.1"/>
    </source>
</evidence>
<evidence type="ECO:0000313" key="3">
    <source>
        <dbReference type="Proteomes" id="UP001596158"/>
    </source>
</evidence>
<dbReference type="CDD" id="cd00761">
    <property type="entry name" value="Glyco_tranf_GTA_type"/>
    <property type="match status" value="1"/>
</dbReference>
<dbReference type="InterPro" id="IPR001173">
    <property type="entry name" value="Glyco_trans_2-like"/>
</dbReference>